<dbReference type="Proteomes" id="UP001234354">
    <property type="component" value="Unassembled WGS sequence"/>
</dbReference>
<evidence type="ECO:0000256" key="6">
    <source>
        <dbReference type="HAMAP-Rule" id="MF_00416"/>
    </source>
</evidence>
<dbReference type="RefSeq" id="WP_306994204.1">
    <property type="nucleotide sequence ID" value="NZ_JAUTBB010000001.1"/>
</dbReference>
<comment type="similarity">
    <text evidence="3 6">Belongs to the FlgI family.</text>
</comment>
<reference evidence="7" key="1">
    <citation type="submission" date="2023-07" db="EMBL/GenBank/DDBJ databases">
        <title>Functional and genomic diversity of the sorghum phyllosphere microbiome.</title>
        <authorList>
            <person name="Shade A."/>
        </authorList>
    </citation>
    <scope>NUCLEOTIDE SEQUENCE</scope>
    <source>
        <strain evidence="7">SORGH_AS_0908</strain>
    </source>
</reference>
<dbReference type="GO" id="GO:0030288">
    <property type="term" value="C:outer membrane-bounded periplasmic space"/>
    <property type="evidence" value="ECO:0007669"/>
    <property type="project" value="InterPro"/>
</dbReference>
<organism evidence="7 8">
    <name type="scientific">Pseudoxanthomonas winnipegensis</name>
    <dbReference type="NCBI Taxonomy" id="2480810"/>
    <lineage>
        <taxon>Bacteria</taxon>
        <taxon>Pseudomonadati</taxon>
        <taxon>Pseudomonadota</taxon>
        <taxon>Gammaproteobacteria</taxon>
        <taxon>Lysobacterales</taxon>
        <taxon>Lysobacteraceae</taxon>
        <taxon>Pseudoxanthomonas</taxon>
    </lineage>
</organism>
<dbReference type="GO" id="GO:0009428">
    <property type="term" value="C:bacterial-type flagellum basal body, distal rod, P ring"/>
    <property type="evidence" value="ECO:0007669"/>
    <property type="project" value="InterPro"/>
</dbReference>
<feature type="chain" id="PRO_5043070255" description="Flagellar P-ring protein" evidence="6">
    <location>
        <begin position="20"/>
        <end position="373"/>
    </location>
</feature>
<keyword evidence="7" id="KW-0282">Flagellum</keyword>
<keyword evidence="4 6" id="KW-0732">Signal</keyword>
<evidence type="ECO:0000256" key="4">
    <source>
        <dbReference type="ARBA" id="ARBA00022729"/>
    </source>
</evidence>
<proteinExistence type="inferred from homology"/>
<evidence type="ECO:0000256" key="5">
    <source>
        <dbReference type="ARBA" id="ARBA00023143"/>
    </source>
</evidence>
<dbReference type="InterPro" id="IPR001782">
    <property type="entry name" value="Flag_FlgI"/>
</dbReference>
<accession>A0AAW8GE06</accession>
<dbReference type="PANTHER" id="PTHR30381:SF0">
    <property type="entry name" value="FLAGELLAR P-RING PROTEIN"/>
    <property type="match status" value="1"/>
</dbReference>
<feature type="signal peptide" evidence="6">
    <location>
        <begin position="1"/>
        <end position="19"/>
    </location>
</feature>
<keyword evidence="5 6" id="KW-0975">Bacterial flagellum</keyword>
<gene>
    <name evidence="6" type="primary">flgI</name>
    <name evidence="7" type="ORF">QE383_002982</name>
</gene>
<comment type="subunit">
    <text evidence="6">The basal body constitutes a major portion of the flagellar organelle and consists of four rings (L,P,S, and M) mounted on a central rod.</text>
</comment>
<name>A0AAW8GE06_9GAMM</name>
<evidence type="ECO:0000256" key="1">
    <source>
        <dbReference type="ARBA" id="ARBA00002591"/>
    </source>
</evidence>
<comment type="caution">
    <text evidence="7">The sequence shown here is derived from an EMBL/GenBank/DDBJ whole genome shotgun (WGS) entry which is preliminary data.</text>
</comment>
<keyword evidence="7" id="KW-0966">Cell projection</keyword>
<dbReference type="Pfam" id="PF02119">
    <property type="entry name" value="FlgI"/>
    <property type="match status" value="1"/>
</dbReference>
<evidence type="ECO:0000313" key="8">
    <source>
        <dbReference type="Proteomes" id="UP001234354"/>
    </source>
</evidence>
<dbReference type="GO" id="GO:0071973">
    <property type="term" value="P:bacterial-type flagellum-dependent cell motility"/>
    <property type="evidence" value="ECO:0007669"/>
    <property type="project" value="InterPro"/>
</dbReference>
<dbReference type="EMBL" id="JAUTBB010000001">
    <property type="protein sequence ID" value="MDQ1120674.1"/>
    <property type="molecule type" value="Genomic_DNA"/>
</dbReference>
<evidence type="ECO:0000256" key="3">
    <source>
        <dbReference type="ARBA" id="ARBA00008994"/>
    </source>
</evidence>
<dbReference type="PRINTS" id="PR01010">
    <property type="entry name" value="FLGPRINGFLGI"/>
</dbReference>
<evidence type="ECO:0000313" key="7">
    <source>
        <dbReference type="EMBL" id="MDQ1120674.1"/>
    </source>
</evidence>
<dbReference type="AlphaFoldDB" id="A0AAW8GE06"/>
<sequence length="373" mass="38582" precursor="true">MTRLLFTVLLALMATRVHAGPVAAVQIKEFARVGGARDNPLTGYGLVFGLAGSGDSPRSAATVQSVANTLKTFGVNVDGQSLSTRNVAAVIVTARLPAFAEPGTKLDVQVSSAGDARSLNGGTLMLAPLTAPDGRVYALAQGAISVGGYQFEAITASVQKNHPTVGWIPSGATIERAAPTPDDVSGSSMVSIVLNQPDFTLARRVAQAVSSDVRGAHAHAVHAGRVDVTFSSPLSDPVNVISDIEGVLVVPERRARVVINERTGTIVAGSDVRLGAVSISHGDLRVEISTEYQVSQPDGVFLSRSYGVQSVVVPKSTIKTDEPAAAVVSVKEGATVSDLVTSLKSLKLSTRDVIAIMQSIKSAGALDGELIIE</sequence>
<comment type="subcellular location">
    <subcellularLocation>
        <location evidence="2 6">Bacterial flagellum basal body</location>
    </subcellularLocation>
</comment>
<dbReference type="HAMAP" id="MF_00416">
    <property type="entry name" value="FlgI"/>
    <property type="match status" value="1"/>
</dbReference>
<keyword evidence="7" id="KW-0969">Cilium</keyword>
<dbReference type="NCBIfam" id="NF003676">
    <property type="entry name" value="PRK05303.1"/>
    <property type="match status" value="1"/>
</dbReference>
<evidence type="ECO:0000256" key="2">
    <source>
        <dbReference type="ARBA" id="ARBA00004117"/>
    </source>
</evidence>
<dbReference type="GO" id="GO:0005198">
    <property type="term" value="F:structural molecule activity"/>
    <property type="evidence" value="ECO:0007669"/>
    <property type="project" value="InterPro"/>
</dbReference>
<comment type="function">
    <text evidence="1 6">Assembles around the rod to form the L-ring and probably protects the motor/basal body from shearing forces during rotation.</text>
</comment>
<protein>
    <recommendedName>
        <fullName evidence="6">Flagellar P-ring protein</fullName>
    </recommendedName>
    <alternativeName>
        <fullName evidence="6">Basal body P-ring protein</fullName>
    </alternativeName>
</protein>
<dbReference type="PANTHER" id="PTHR30381">
    <property type="entry name" value="FLAGELLAR P-RING PERIPLASMIC PROTEIN FLGI"/>
    <property type="match status" value="1"/>
</dbReference>